<accession>A0AAV7E195</accession>
<gene>
    <name evidence="3" type="ORF">H6P81_018504</name>
</gene>
<organism evidence="3 4">
    <name type="scientific">Aristolochia fimbriata</name>
    <name type="common">White veined hardy Dutchman's pipe vine</name>
    <dbReference type="NCBI Taxonomy" id="158543"/>
    <lineage>
        <taxon>Eukaryota</taxon>
        <taxon>Viridiplantae</taxon>
        <taxon>Streptophyta</taxon>
        <taxon>Embryophyta</taxon>
        <taxon>Tracheophyta</taxon>
        <taxon>Spermatophyta</taxon>
        <taxon>Magnoliopsida</taxon>
        <taxon>Magnoliidae</taxon>
        <taxon>Piperales</taxon>
        <taxon>Aristolochiaceae</taxon>
        <taxon>Aristolochia</taxon>
    </lineage>
</organism>
<keyword evidence="4" id="KW-1185">Reference proteome</keyword>
<evidence type="ECO:0000259" key="2">
    <source>
        <dbReference type="SMART" id="SM01227"/>
    </source>
</evidence>
<feature type="compositionally biased region" description="Basic and acidic residues" evidence="1">
    <location>
        <begin position="141"/>
        <end position="151"/>
    </location>
</feature>
<dbReference type="Proteomes" id="UP000825729">
    <property type="component" value="Unassembled WGS sequence"/>
</dbReference>
<evidence type="ECO:0000313" key="3">
    <source>
        <dbReference type="EMBL" id="KAG9442650.1"/>
    </source>
</evidence>
<name>A0AAV7E195_ARIFI</name>
<feature type="region of interest" description="Disordered" evidence="1">
    <location>
        <begin position="1"/>
        <end position="52"/>
    </location>
</feature>
<dbReference type="Gene3D" id="1.10.287.2900">
    <property type="match status" value="1"/>
</dbReference>
<feature type="compositionally biased region" description="Polar residues" evidence="1">
    <location>
        <begin position="19"/>
        <end position="30"/>
    </location>
</feature>
<sequence length="151" mass="16459">MSSPLAEEPKSDAPGEQAAATSVPGSSDQSDTSKGEAERRGDEAGEGEEEEGECGFCLFMKGGACREVFIAWENCVDEAEKNKENMVEKCFEITGKLKQCMDANADYYDPILRAEKAMEEEAERQVMEEAAQRSGTEAVEGSEKEPAQETK</sequence>
<dbReference type="AlphaFoldDB" id="A0AAV7E195"/>
<dbReference type="EMBL" id="JAINDJ010000007">
    <property type="protein sequence ID" value="KAG9442650.1"/>
    <property type="molecule type" value="Genomic_DNA"/>
</dbReference>
<feature type="domain" description="GCK" evidence="2">
    <location>
        <begin position="52"/>
        <end position="126"/>
    </location>
</feature>
<dbReference type="InterPro" id="IPR012891">
    <property type="entry name" value="GCK_dom"/>
</dbReference>
<evidence type="ECO:0000256" key="1">
    <source>
        <dbReference type="SAM" id="MobiDB-lite"/>
    </source>
</evidence>
<comment type="caution">
    <text evidence="3">The sequence shown here is derived from an EMBL/GenBank/DDBJ whole genome shotgun (WGS) entry which is preliminary data.</text>
</comment>
<dbReference type="PANTHER" id="PTHR34357:SF2">
    <property type="entry name" value="F26F24.3-RELATED"/>
    <property type="match status" value="1"/>
</dbReference>
<feature type="compositionally biased region" description="Basic and acidic residues" evidence="1">
    <location>
        <begin position="31"/>
        <end position="43"/>
    </location>
</feature>
<evidence type="ECO:0000313" key="4">
    <source>
        <dbReference type="Proteomes" id="UP000825729"/>
    </source>
</evidence>
<protein>
    <recommendedName>
        <fullName evidence="2">GCK domain-containing protein</fullName>
    </recommendedName>
</protein>
<dbReference type="PANTHER" id="PTHR34357">
    <property type="entry name" value="F7A19.14 PROTEIN-RELATED"/>
    <property type="match status" value="1"/>
</dbReference>
<feature type="compositionally biased region" description="Basic and acidic residues" evidence="1">
    <location>
        <begin position="119"/>
        <end position="131"/>
    </location>
</feature>
<proteinExistence type="predicted"/>
<dbReference type="SMART" id="SM01227">
    <property type="entry name" value="GCK"/>
    <property type="match status" value="1"/>
</dbReference>
<dbReference type="Pfam" id="PF07802">
    <property type="entry name" value="GCK"/>
    <property type="match status" value="1"/>
</dbReference>
<feature type="region of interest" description="Disordered" evidence="1">
    <location>
        <begin position="119"/>
        <end position="151"/>
    </location>
</feature>
<reference evidence="3 4" key="1">
    <citation type="submission" date="2021-07" db="EMBL/GenBank/DDBJ databases">
        <title>The Aristolochia fimbriata genome: insights into angiosperm evolution, floral development and chemical biosynthesis.</title>
        <authorList>
            <person name="Jiao Y."/>
        </authorList>
    </citation>
    <scope>NUCLEOTIDE SEQUENCE [LARGE SCALE GENOMIC DNA]</scope>
    <source>
        <strain evidence="3">IBCAS-2021</strain>
        <tissue evidence="3">Leaf</tissue>
    </source>
</reference>